<dbReference type="RefSeq" id="WP_066769653.1">
    <property type="nucleotide sequence ID" value="NZ_BMIP01000011.1"/>
</dbReference>
<name>A0A916Z8S1_9SPHN</name>
<dbReference type="AlphaFoldDB" id="A0A916Z8S1"/>
<proteinExistence type="predicted"/>
<accession>A0A916Z8S1</accession>
<reference evidence="1" key="2">
    <citation type="submission" date="2020-09" db="EMBL/GenBank/DDBJ databases">
        <authorList>
            <person name="Sun Q."/>
            <person name="Zhou Y."/>
        </authorList>
    </citation>
    <scope>NUCLEOTIDE SEQUENCE</scope>
    <source>
        <strain evidence="1">CGMCC 1.15360</strain>
    </source>
</reference>
<sequence length="443" mass="49024">MALTFPRGHRILGVPATTMKTALRAFSKGNHPGRFLQQKSIFPSIVHGGHAYEIAIATDLIDPDEYALTDVGLAVARSRSVTKQPVKRARDTLAKLIEHIKTINADPDRDITVERVYLYGSVMRNEPTVGDVDLQIEVERGPKWAKDFDGFYAAMTDLVAQYSPSYNDHGMMGAIDKGFEYIIFGHRKAQILAGAQINAGQLELIPAPCQLIYTATGGVNWTAPIAPNHPDFNPAEEGSDQAARLDQLPEAQIDLPRPVDARFITQFNSRGWVGLSEFAPTYDANIYLQLLHQYCGGKSNQRLFANTESNIEILQATDDFIDTLDPRRKVLLSAGDNLDASDASFILERENTISDDDITIAMNLSNFTIHSHRKSERQHFFAMLITAACIHAADRFHALQLQEARENPRNVTSVIKSDTSIASEDIATANAISSVILDHLLEL</sequence>
<reference evidence="1" key="1">
    <citation type="journal article" date="2014" name="Int. J. Syst. Evol. Microbiol.">
        <title>Complete genome sequence of Corynebacterium casei LMG S-19264T (=DSM 44701T), isolated from a smear-ripened cheese.</title>
        <authorList>
            <consortium name="US DOE Joint Genome Institute (JGI-PGF)"/>
            <person name="Walter F."/>
            <person name="Albersmeier A."/>
            <person name="Kalinowski J."/>
            <person name="Ruckert C."/>
        </authorList>
    </citation>
    <scope>NUCLEOTIDE SEQUENCE</scope>
    <source>
        <strain evidence="1">CGMCC 1.15360</strain>
    </source>
</reference>
<gene>
    <name evidence="1" type="ORF">GCM10010990_34670</name>
</gene>
<dbReference type="EMBL" id="BMIP01000011">
    <property type="protein sequence ID" value="GGD81812.1"/>
    <property type="molecule type" value="Genomic_DNA"/>
</dbReference>
<comment type="caution">
    <text evidence="1">The sequence shown here is derived from an EMBL/GenBank/DDBJ whole genome shotgun (WGS) entry which is preliminary data.</text>
</comment>
<dbReference type="Proteomes" id="UP000612349">
    <property type="component" value="Unassembled WGS sequence"/>
</dbReference>
<dbReference type="OrthoDB" id="7432512at2"/>
<dbReference type="CDD" id="cd05403">
    <property type="entry name" value="NT_KNTase_like"/>
    <property type="match status" value="1"/>
</dbReference>
<keyword evidence="2" id="KW-1185">Reference proteome</keyword>
<evidence type="ECO:0000313" key="1">
    <source>
        <dbReference type="EMBL" id="GGD81812.1"/>
    </source>
</evidence>
<organism evidence="1 2">
    <name type="scientific">Croceicoccus mobilis</name>
    <dbReference type="NCBI Taxonomy" id="1703339"/>
    <lineage>
        <taxon>Bacteria</taxon>
        <taxon>Pseudomonadati</taxon>
        <taxon>Pseudomonadota</taxon>
        <taxon>Alphaproteobacteria</taxon>
        <taxon>Sphingomonadales</taxon>
        <taxon>Erythrobacteraceae</taxon>
        <taxon>Croceicoccus</taxon>
    </lineage>
</organism>
<protein>
    <submittedName>
        <fullName evidence="1">Uncharacterized protein</fullName>
    </submittedName>
</protein>
<evidence type="ECO:0000313" key="2">
    <source>
        <dbReference type="Proteomes" id="UP000612349"/>
    </source>
</evidence>